<reference evidence="11 12" key="1">
    <citation type="journal article" date="2010" name="J. Bacteriol.">
        <title>Genome sequences of Oceanicola granulosus HTCC2516(T) and Oceanicola batsensis HTCC2597(TDelta).</title>
        <authorList>
            <person name="Thrash J.C."/>
            <person name="Cho J.C."/>
            <person name="Vergin K.L."/>
            <person name="Giovannoni S.J."/>
        </authorList>
    </citation>
    <scope>NUCLEOTIDE SEQUENCE [LARGE SCALE GENOMIC DNA]</scope>
    <source>
        <strain evidence="12">ATCC BAA-863 / DSM 15984 / KCTC 12145 / HTCC2597</strain>
    </source>
</reference>
<dbReference type="eggNOG" id="COG1215">
    <property type="taxonomic scope" value="Bacteria"/>
</dbReference>
<dbReference type="InterPro" id="IPR037257">
    <property type="entry name" value="T2SS_E_N_sf"/>
</dbReference>
<dbReference type="OrthoDB" id="7431422at2"/>
<gene>
    <name evidence="11" type="ORF">OB2597_06935</name>
</gene>
<keyword evidence="2" id="KW-0328">Glycosyltransferase</keyword>
<dbReference type="RefSeq" id="WP_009805616.1">
    <property type="nucleotide sequence ID" value="NZ_CH724131.1"/>
</dbReference>
<comment type="subcellular location">
    <subcellularLocation>
        <location evidence="1">Membrane</location>
        <topology evidence="1">Multi-pass membrane protein</topology>
    </subcellularLocation>
</comment>
<dbReference type="GO" id="GO:0016020">
    <property type="term" value="C:membrane"/>
    <property type="evidence" value="ECO:0007669"/>
    <property type="project" value="UniProtKB-SubCell"/>
</dbReference>
<evidence type="ECO:0000256" key="8">
    <source>
        <dbReference type="SAM" id="Phobius"/>
    </source>
</evidence>
<feature type="transmembrane region" description="Helical" evidence="8">
    <location>
        <begin position="216"/>
        <end position="238"/>
    </location>
</feature>
<dbReference type="PANTHER" id="PTHR43867">
    <property type="entry name" value="CELLULOSE SYNTHASE CATALYTIC SUBUNIT A [UDP-FORMING]"/>
    <property type="match status" value="1"/>
</dbReference>
<dbReference type="PANTHER" id="PTHR43867:SF2">
    <property type="entry name" value="CELLULOSE SYNTHASE CATALYTIC SUBUNIT A [UDP-FORMING]"/>
    <property type="match status" value="1"/>
</dbReference>
<evidence type="ECO:0000313" key="11">
    <source>
        <dbReference type="EMBL" id="EAQ04999.1"/>
    </source>
</evidence>
<dbReference type="SUPFAM" id="SSF53448">
    <property type="entry name" value="Nucleotide-diphospho-sugar transferases"/>
    <property type="match status" value="1"/>
</dbReference>
<dbReference type="SUPFAM" id="SSF160246">
    <property type="entry name" value="EspE N-terminal domain-like"/>
    <property type="match status" value="1"/>
</dbReference>
<evidence type="ECO:0000313" key="12">
    <source>
        <dbReference type="Proteomes" id="UP000004318"/>
    </source>
</evidence>
<dbReference type="AlphaFoldDB" id="A3TTM2"/>
<evidence type="ECO:0000256" key="5">
    <source>
        <dbReference type="ARBA" id="ARBA00022989"/>
    </source>
</evidence>
<accession>A3TTM2</accession>
<feature type="transmembrane region" description="Helical" evidence="8">
    <location>
        <begin position="191"/>
        <end position="210"/>
    </location>
</feature>
<proteinExistence type="predicted"/>
<keyword evidence="4 8" id="KW-0812">Transmembrane</keyword>
<evidence type="ECO:0000256" key="4">
    <source>
        <dbReference type="ARBA" id="ARBA00022692"/>
    </source>
</evidence>
<feature type="domain" description="Glycosyltransferase 2-like" evidence="10">
    <location>
        <begin position="346"/>
        <end position="537"/>
    </location>
</feature>
<feature type="domain" description="Type II secretion system protein GspE N-terminal" evidence="9">
    <location>
        <begin position="87"/>
        <end position="171"/>
    </location>
</feature>
<feature type="transmembrane region" description="Helical" evidence="8">
    <location>
        <begin position="518"/>
        <end position="541"/>
    </location>
</feature>
<keyword evidence="12" id="KW-1185">Reference proteome</keyword>
<comment type="caution">
    <text evidence="11">The sequence shown here is derived from an EMBL/GenBank/DDBJ whole genome shotgun (WGS) entry which is preliminary data.</text>
</comment>
<dbReference type="InterPro" id="IPR001173">
    <property type="entry name" value="Glyco_trans_2-like"/>
</dbReference>
<protein>
    <submittedName>
        <fullName evidence="11">Glycosyl transferase, family 2</fullName>
    </submittedName>
</protein>
<name>A3TTM2_PSEBH</name>
<keyword evidence="5 8" id="KW-1133">Transmembrane helix</keyword>
<evidence type="ECO:0000256" key="3">
    <source>
        <dbReference type="ARBA" id="ARBA00022679"/>
    </source>
</evidence>
<dbReference type="InterPro" id="IPR007831">
    <property type="entry name" value="T2SS_GspE_N"/>
</dbReference>
<dbReference type="EMBL" id="AAMO01000001">
    <property type="protein sequence ID" value="EAQ04999.1"/>
    <property type="molecule type" value="Genomic_DNA"/>
</dbReference>
<evidence type="ECO:0000259" key="9">
    <source>
        <dbReference type="Pfam" id="PF05157"/>
    </source>
</evidence>
<dbReference type="HOGENOM" id="CLU_020629_0_0_5"/>
<feature type="compositionally biased region" description="Basic and acidic residues" evidence="7">
    <location>
        <begin position="29"/>
        <end position="38"/>
    </location>
</feature>
<dbReference type="GO" id="GO:0016757">
    <property type="term" value="F:glycosyltransferase activity"/>
    <property type="evidence" value="ECO:0007669"/>
    <property type="project" value="UniProtKB-KW"/>
</dbReference>
<dbReference type="Gene3D" id="3.90.550.10">
    <property type="entry name" value="Spore Coat Polysaccharide Biosynthesis Protein SpsA, Chain A"/>
    <property type="match status" value="1"/>
</dbReference>
<dbReference type="Pfam" id="PF13632">
    <property type="entry name" value="Glyco_trans_2_3"/>
    <property type="match status" value="1"/>
</dbReference>
<dbReference type="STRING" id="252305.OB2597_06935"/>
<evidence type="ECO:0000256" key="6">
    <source>
        <dbReference type="ARBA" id="ARBA00023136"/>
    </source>
</evidence>
<dbReference type="InterPro" id="IPR050321">
    <property type="entry name" value="Glycosyltr_2/OpgH_subfam"/>
</dbReference>
<keyword evidence="6 8" id="KW-0472">Membrane</keyword>
<evidence type="ECO:0000256" key="1">
    <source>
        <dbReference type="ARBA" id="ARBA00004141"/>
    </source>
</evidence>
<feature type="region of interest" description="Disordered" evidence="7">
    <location>
        <begin position="1"/>
        <end position="53"/>
    </location>
</feature>
<sequence>MSSQDLYNLDGRPRSRAGDAIGSPGRTAPPDHRPEPRPDPAVLPFIPPGPADRPERIADLRADHAEGRLTGPRLLTELAALTGAQPVDLGLTPADPGLARRFDGPTCLRHECLPWRQTADTIWIATARPERFDRALADLMPGTGPHPPETRMVLADRSAIQSGLAKVHGPELQRRMVTRTAPELSARHWSALDRAGLSVLALAVLAAILISNPAALARFLVAGAILALVVASVTKLSAAITHLLRPERPPPPCPEHLLPVMSILVPLYREDRVASVLPRRLERLDYPRARLDVIFVLEESDDVTRAALAAAALPPWIRIVTVPDGQPRTKPRAMNYALDFCIGDIIGIYDAEDAPEPDQLRKVAAGFAAASGETACLQGALDYYNAAENWITRCFTIEYNTWFRLVMPGMAKLGFAVPLGGTTAFFRRDALEAVGAWDAHNVTEDADLGMRLARAGYRTRVIDTATGEEASARPVSWVRQRSRWLKGYLMTYAVHMRRPRALLRDLGPWQFLGFQAHFLTAILHFALAPLLWLFWLVIFGVDLPLIAIDTGPAMRLLATAFLGFELLVMTLGAIATRGPRHRFLWPWIPSLHLYWPMGTLAMWKALVELACRPFYWDKTEHGHTLTEEDQPTVPIAPESSLSRVTKAFEM</sequence>
<dbReference type="Pfam" id="PF05157">
    <property type="entry name" value="MshEN"/>
    <property type="match status" value="1"/>
</dbReference>
<evidence type="ECO:0000259" key="10">
    <source>
        <dbReference type="Pfam" id="PF13632"/>
    </source>
</evidence>
<feature type="transmembrane region" description="Helical" evidence="8">
    <location>
        <begin position="553"/>
        <end position="575"/>
    </location>
</feature>
<organism evidence="11 12">
    <name type="scientific">Pseudooceanicola batsensis (strain ATCC BAA-863 / DSM 15984 / KCTC 12145 / HTCC2597)</name>
    <name type="common">Oceanicola batsensis</name>
    <dbReference type="NCBI Taxonomy" id="252305"/>
    <lineage>
        <taxon>Bacteria</taxon>
        <taxon>Pseudomonadati</taxon>
        <taxon>Pseudomonadota</taxon>
        <taxon>Alphaproteobacteria</taxon>
        <taxon>Rhodobacterales</taxon>
        <taxon>Paracoccaceae</taxon>
        <taxon>Pseudooceanicola</taxon>
    </lineage>
</organism>
<feature type="compositionally biased region" description="Pro residues" evidence="7">
    <location>
        <begin position="39"/>
        <end position="51"/>
    </location>
</feature>
<keyword evidence="3 11" id="KW-0808">Transferase</keyword>
<evidence type="ECO:0000256" key="2">
    <source>
        <dbReference type="ARBA" id="ARBA00022676"/>
    </source>
</evidence>
<dbReference type="Proteomes" id="UP000004318">
    <property type="component" value="Unassembled WGS sequence"/>
</dbReference>
<dbReference type="InterPro" id="IPR029044">
    <property type="entry name" value="Nucleotide-diphossugar_trans"/>
</dbReference>
<evidence type="ECO:0000256" key="7">
    <source>
        <dbReference type="SAM" id="MobiDB-lite"/>
    </source>
</evidence>